<feature type="compositionally biased region" description="Polar residues" evidence="1">
    <location>
        <begin position="8"/>
        <end position="40"/>
    </location>
</feature>
<feature type="non-terminal residue" evidence="2">
    <location>
        <position position="1"/>
    </location>
</feature>
<dbReference type="STRING" id="2060906.A0A0H1BI35"/>
<comment type="caution">
    <text evidence="2">The sequence shown here is derived from an EMBL/GenBank/DDBJ whole genome shotgun (WGS) entry which is preliminary data.</text>
</comment>
<organism evidence="2 3">
    <name type="scientific">Blastomyces silverae</name>
    <dbReference type="NCBI Taxonomy" id="2060906"/>
    <lineage>
        <taxon>Eukaryota</taxon>
        <taxon>Fungi</taxon>
        <taxon>Dikarya</taxon>
        <taxon>Ascomycota</taxon>
        <taxon>Pezizomycotina</taxon>
        <taxon>Eurotiomycetes</taxon>
        <taxon>Eurotiomycetidae</taxon>
        <taxon>Onygenales</taxon>
        <taxon>Ajellomycetaceae</taxon>
        <taxon>Blastomyces</taxon>
    </lineage>
</organism>
<gene>
    <name evidence="2" type="ORF">EMPG_13924</name>
</gene>
<evidence type="ECO:0000313" key="2">
    <source>
        <dbReference type="EMBL" id="KLJ10712.1"/>
    </source>
</evidence>
<accession>A0A0H1BI35</accession>
<proteinExistence type="predicted"/>
<dbReference type="Proteomes" id="UP000053573">
    <property type="component" value="Unassembled WGS sequence"/>
</dbReference>
<dbReference type="AlphaFoldDB" id="A0A0H1BI35"/>
<name>A0A0H1BI35_9EURO</name>
<dbReference type="OrthoDB" id="6105938at2759"/>
<keyword evidence="3" id="KW-1185">Reference proteome</keyword>
<protein>
    <submittedName>
        <fullName evidence="2">Uncharacterized protein</fullName>
    </submittedName>
</protein>
<evidence type="ECO:0000313" key="3">
    <source>
        <dbReference type="Proteomes" id="UP000053573"/>
    </source>
</evidence>
<dbReference type="EMBL" id="LDEV01001920">
    <property type="protein sequence ID" value="KLJ10712.1"/>
    <property type="molecule type" value="Genomic_DNA"/>
</dbReference>
<sequence>PVRAPTRAVQQRRQISSDSVNRASRLQNRATTASTRTSVLDSDDEEDGEGGPAFNLNRVHASGSNAHSPISLDDDSDVPFAPTRSRRRGPRPGQIRPSQRRDRRRGQGTISPG</sequence>
<reference evidence="3" key="1">
    <citation type="journal article" date="2015" name="PLoS Genet.">
        <title>The dynamic genome and transcriptome of the human fungal pathogen Blastomyces and close relative Emmonsia.</title>
        <authorList>
            <person name="Munoz J.F."/>
            <person name="Gauthier G.M."/>
            <person name="Desjardins C.A."/>
            <person name="Gallo J.E."/>
            <person name="Holder J."/>
            <person name="Sullivan T.D."/>
            <person name="Marty A.J."/>
            <person name="Carmen J.C."/>
            <person name="Chen Z."/>
            <person name="Ding L."/>
            <person name="Gujja S."/>
            <person name="Magrini V."/>
            <person name="Misas E."/>
            <person name="Mitreva M."/>
            <person name="Priest M."/>
            <person name="Saif S."/>
            <person name="Whiston E.A."/>
            <person name="Young S."/>
            <person name="Zeng Q."/>
            <person name="Goldman W.E."/>
            <person name="Mardis E.R."/>
            <person name="Taylor J.W."/>
            <person name="McEwen J.G."/>
            <person name="Clay O.K."/>
            <person name="Klein B.S."/>
            <person name="Cuomo C.A."/>
        </authorList>
    </citation>
    <scope>NUCLEOTIDE SEQUENCE [LARGE SCALE GENOMIC DNA]</scope>
    <source>
        <strain evidence="3">UAMH 139</strain>
    </source>
</reference>
<feature type="region of interest" description="Disordered" evidence="1">
    <location>
        <begin position="1"/>
        <end position="113"/>
    </location>
</feature>
<evidence type="ECO:0000256" key="1">
    <source>
        <dbReference type="SAM" id="MobiDB-lite"/>
    </source>
</evidence>